<dbReference type="PANTHER" id="PTHR24422">
    <property type="entry name" value="CHEMOTAXIS PROTEIN METHYLTRANSFERASE"/>
    <property type="match status" value="1"/>
</dbReference>
<dbReference type="SUPFAM" id="SSF48452">
    <property type="entry name" value="TPR-like"/>
    <property type="match status" value="1"/>
</dbReference>
<gene>
    <name evidence="2" type="ORF">SBP02_10260</name>
</gene>
<evidence type="ECO:0000313" key="2">
    <source>
        <dbReference type="EMBL" id="WPC03186.1"/>
    </source>
</evidence>
<dbReference type="Proteomes" id="UP001305928">
    <property type="component" value="Chromosome"/>
</dbReference>
<keyword evidence="3" id="KW-1185">Reference proteome</keyword>
<dbReference type="PRINTS" id="PR00996">
    <property type="entry name" value="CHERMTFRASE"/>
</dbReference>
<dbReference type="InterPro" id="IPR011990">
    <property type="entry name" value="TPR-like_helical_dom_sf"/>
</dbReference>
<reference evidence="2 3" key="1">
    <citation type="submission" date="2023-11" db="EMBL/GenBank/DDBJ databases">
        <title>Complete genome of Pseudomonas benzenivorans BA3361.</title>
        <authorList>
            <person name="Shin S.Y."/>
            <person name="Song J."/>
            <person name="Kang H."/>
        </authorList>
    </citation>
    <scope>NUCLEOTIDE SEQUENCE [LARGE SCALE GENOMIC DNA]</scope>
    <source>
        <strain evidence="2 3">HNIBRBA3361</strain>
    </source>
</reference>
<sequence length="517" mass="57181">MSRSEASGSAPLLATLSHKVLQHLGMDFSGVRRDDLLRRLQLLALEQEVKDFDAWLQTLAFADWNAELVQSLVAAFTVGETYFRRDLEAFDWLAGNHLAPLLARRRREGRLTLRLWSAGCCTGEEAYGLLFLIDELLGQERSQWTLELIASDINDGFLARAEQGLYGRNAFRSSEEAFRRHYFQAEGQLWRVRPAWRGRIRFVRYNLADGRQPPALANADLILCRNVLMYFSSARALAALRRLLASLSVDGVLLLSAVEAGLATQAGLNGRWAGCNYALASAARQPPWADDPTPPRALVVVAPLPQASPAVPLAPQPAALRPSLPPAVCAPSAAAADESAEATRERHWLQVTQAQARGEQEQLRAALQIYLGCTGLSRTQQQRASLAMARSWADQQRFEPAQEWLQRALALEPAAPAAHWLAAMLAQQNGDLRLAQTAVQKALYLDPEFILGYFLRARLLRSDGQRRAADKALQVCRRLLLAQDAEALVPEGDGLSCGQLLRLCEQLLEEPSRCPSL</sequence>
<accession>A0ABZ0PQM5</accession>
<organism evidence="2 3">
    <name type="scientific">Pseudomonas benzenivorans</name>
    <dbReference type="NCBI Taxonomy" id="556533"/>
    <lineage>
        <taxon>Bacteria</taxon>
        <taxon>Pseudomonadati</taxon>
        <taxon>Pseudomonadota</taxon>
        <taxon>Gammaproteobacteria</taxon>
        <taxon>Pseudomonadales</taxon>
        <taxon>Pseudomonadaceae</taxon>
        <taxon>Pseudomonas</taxon>
    </lineage>
</organism>
<dbReference type="InterPro" id="IPR019734">
    <property type="entry name" value="TPR_rpt"/>
</dbReference>
<evidence type="ECO:0000259" key="1">
    <source>
        <dbReference type="PROSITE" id="PS50123"/>
    </source>
</evidence>
<name>A0ABZ0PQM5_9PSED</name>
<dbReference type="InterPro" id="IPR000780">
    <property type="entry name" value="CheR_MeTrfase"/>
</dbReference>
<dbReference type="Pfam" id="PF01739">
    <property type="entry name" value="CheR"/>
    <property type="match status" value="1"/>
</dbReference>
<dbReference type="Gene3D" id="3.40.50.150">
    <property type="entry name" value="Vaccinia Virus protein VP39"/>
    <property type="match status" value="1"/>
</dbReference>
<evidence type="ECO:0000313" key="3">
    <source>
        <dbReference type="Proteomes" id="UP001305928"/>
    </source>
</evidence>
<dbReference type="Pfam" id="PF13181">
    <property type="entry name" value="TPR_8"/>
    <property type="match status" value="1"/>
</dbReference>
<proteinExistence type="predicted"/>
<dbReference type="RefSeq" id="WP_318639627.1">
    <property type="nucleotide sequence ID" value="NZ_CP137892.1"/>
</dbReference>
<keyword evidence="2" id="KW-0489">Methyltransferase</keyword>
<dbReference type="SMART" id="SM00138">
    <property type="entry name" value="MeTrc"/>
    <property type="match status" value="1"/>
</dbReference>
<dbReference type="PROSITE" id="PS50123">
    <property type="entry name" value="CHER"/>
    <property type="match status" value="1"/>
</dbReference>
<dbReference type="SUPFAM" id="SSF47757">
    <property type="entry name" value="Chemotaxis receptor methyltransferase CheR, N-terminal domain"/>
    <property type="match status" value="1"/>
</dbReference>
<feature type="domain" description="CheR-type methyltransferase" evidence="1">
    <location>
        <begin position="20"/>
        <end position="260"/>
    </location>
</feature>
<dbReference type="InterPro" id="IPR029063">
    <property type="entry name" value="SAM-dependent_MTases_sf"/>
</dbReference>
<dbReference type="SUPFAM" id="SSF53335">
    <property type="entry name" value="S-adenosyl-L-methionine-dependent methyltransferases"/>
    <property type="match status" value="1"/>
</dbReference>
<dbReference type="InterPro" id="IPR022642">
    <property type="entry name" value="CheR_C"/>
</dbReference>
<dbReference type="GO" id="GO:0032259">
    <property type="term" value="P:methylation"/>
    <property type="evidence" value="ECO:0007669"/>
    <property type="project" value="UniProtKB-KW"/>
</dbReference>
<dbReference type="Gene3D" id="1.25.40.10">
    <property type="entry name" value="Tetratricopeptide repeat domain"/>
    <property type="match status" value="1"/>
</dbReference>
<dbReference type="GO" id="GO:0008168">
    <property type="term" value="F:methyltransferase activity"/>
    <property type="evidence" value="ECO:0007669"/>
    <property type="project" value="UniProtKB-KW"/>
</dbReference>
<dbReference type="InterPro" id="IPR050903">
    <property type="entry name" value="Bact_Chemotaxis_MeTrfase"/>
</dbReference>
<dbReference type="EMBL" id="CP137892">
    <property type="protein sequence ID" value="WPC03186.1"/>
    <property type="molecule type" value="Genomic_DNA"/>
</dbReference>
<keyword evidence="2" id="KW-0808">Transferase</keyword>
<protein>
    <submittedName>
        <fullName evidence="2">CheR family methyltransferase</fullName>
    </submittedName>
</protein>
<dbReference type="PANTHER" id="PTHR24422:SF10">
    <property type="entry name" value="CHEMOTAXIS PROTEIN METHYLTRANSFERASE 2"/>
    <property type="match status" value="1"/>
</dbReference>